<evidence type="ECO:0000256" key="1">
    <source>
        <dbReference type="ARBA" id="ARBA00023172"/>
    </source>
</evidence>
<dbReference type="eggNOG" id="COG0582">
    <property type="taxonomic scope" value="Bacteria"/>
</dbReference>
<dbReference type="PROSITE" id="PS51898">
    <property type="entry name" value="TYR_RECOMBINASE"/>
    <property type="match status" value="1"/>
</dbReference>
<comment type="caution">
    <text evidence="3">The sequence shown here is derived from an EMBL/GenBank/DDBJ whole genome shotgun (WGS) entry which is preliminary data.</text>
</comment>
<gene>
    <name evidence="3" type="ORF">HMPREF0877_1833</name>
</gene>
<proteinExistence type="predicted"/>
<dbReference type="HOGENOM" id="CLU_027562_41_5_9"/>
<dbReference type="Gene3D" id="1.10.443.10">
    <property type="entry name" value="Intergrase catalytic core"/>
    <property type="match status" value="1"/>
</dbReference>
<dbReference type="InterPro" id="IPR013762">
    <property type="entry name" value="Integrase-like_cat_sf"/>
</dbReference>
<dbReference type="STRING" id="585506.HMPREF0877_1833"/>
<evidence type="ECO:0000313" key="3">
    <source>
        <dbReference type="EMBL" id="EER74035.1"/>
    </source>
</evidence>
<accession>C5RCW6</accession>
<keyword evidence="4" id="KW-1185">Reference proteome</keyword>
<dbReference type="AlphaFoldDB" id="C5RCW6"/>
<dbReference type="Pfam" id="PF00589">
    <property type="entry name" value="Phage_integrase"/>
    <property type="match status" value="1"/>
</dbReference>
<dbReference type="GO" id="GO:0006310">
    <property type="term" value="P:DNA recombination"/>
    <property type="evidence" value="ECO:0007669"/>
    <property type="project" value="UniProtKB-KW"/>
</dbReference>
<evidence type="ECO:0000259" key="2">
    <source>
        <dbReference type="PROSITE" id="PS51898"/>
    </source>
</evidence>
<dbReference type="InterPro" id="IPR002104">
    <property type="entry name" value="Integrase_catalytic"/>
</dbReference>
<feature type="domain" description="Tyr recombinase" evidence="2">
    <location>
        <begin position="1"/>
        <end position="67"/>
    </location>
</feature>
<dbReference type="InterPro" id="IPR011010">
    <property type="entry name" value="DNA_brk_join_enz"/>
</dbReference>
<evidence type="ECO:0000313" key="4">
    <source>
        <dbReference type="Proteomes" id="UP000004528"/>
    </source>
</evidence>
<name>C5RCW6_WEIPA</name>
<dbReference type="GO" id="GO:0003677">
    <property type="term" value="F:DNA binding"/>
    <property type="evidence" value="ECO:0007669"/>
    <property type="project" value="InterPro"/>
</dbReference>
<organism evidence="3 4">
    <name type="scientific">Weissella paramesenteroides ATCC 33313</name>
    <dbReference type="NCBI Taxonomy" id="585506"/>
    <lineage>
        <taxon>Bacteria</taxon>
        <taxon>Bacillati</taxon>
        <taxon>Bacillota</taxon>
        <taxon>Bacilli</taxon>
        <taxon>Lactobacillales</taxon>
        <taxon>Lactobacillaceae</taxon>
        <taxon>Weissella</taxon>
    </lineage>
</organism>
<reference evidence="3 4" key="1">
    <citation type="submission" date="2009-04" db="EMBL/GenBank/DDBJ databases">
        <authorList>
            <person name="Qin X."/>
            <person name="Bachman B."/>
            <person name="Battles P."/>
            <person name="Bell A."/>
            <person name="Bess C."/>
            <person name="Bickham C."/>
            <person name="Chaboub L."/>
            <person name="Chen D."/>
            <person name="Coyle M."/>
            <person name="Deiros D.R."/>
            <person name="Dinh H."/>
            <person name="Forbes L."/>
            <person name="Fowler G."/>
            <person name="Francisco L."/>
            <person name="Fu Q."/>
            <person name="Gubbala S."/>
            <person name="Hale W."/>
            <person name="Han Y."/>
            <person name="Hemphill L."/>
            <person name="Highlander S.K."/>
            <person name="Hirani K."/>
            <person name="Hogues M."/>
            <person name="Jackson L."/>
            <person name="Jakkamsetti A."/>
            <person name="Javaid M."/>
            <person name="Jiang H."/>
            <person name="Korchina V."/>
            <person name="Kovar C."/>
            <person name="Lara F."/>
            <person name="Lee S."/>
            <person name="Mata R."/>
            <person name="Mathew T."/>
            <person name="Moen C."/>
            <person name="Morales K."/>
            <person name="Munidasa M."/>
            <person name="Nazareth L."/>
            <person name="Ngo R."/>
            <person name="Nguyen L."/>
            <person name="Okwuonu G."/>
            <person name="Ongeri F."/>
            <person name="Patil S."/>
            <person name="Petrosino J."/>
            <person name="Pham C."/>
            <person name="Pham P."/>
            <person name="Pu L.-L."/>
            <person name="Puazo M."/>
            <person name="Raj R."/>
            <person name="Reid J."/>
            <person name="Rouhana J."/>
            <person name="Saada N."/>
            <person name="Shang Y."/>
            <person name="Simmons D."/>
            <person name="Thornton R."/>
            <person name="Warren J."/>
            <person name="Weissenberger G."/>
            <person name="Zhang J."/>
            <person name="Zhang L."/>
            <person name="Zhou C."/>
            <person name="Zhu D."/>
            <person name="Muzny D."/>
            <person name="Worley K."/>
            <person name="Gibbs R."/>
        </authorList>
    </citation>
    <scope>NUCLEOTIDE SEQUENCE [LARGE SCALE GENOMIC DNA]</scope>
    <source>
        <strain evidence="3 4">ATCC 33313</strain>
    </source>
</reference>
<dbReference type="SUPFAM" id="SSF56349">
    <property type="entry name" value="DNA breaking-rejoining enzymes"/>
    <property type="match status" value="1"/>
</dbReference>
<dbReference type="GO" id="GO:0015074">
    <property type="term" value="P:DNA integration"/>
    <property type="evidence" value="ECO:0007669"/>
    <property type="project" value="InterPro"/>
</dbReference>
<sequence>MWLIQVAKQANLPRIKVHGFRHTYATLAIQAGMNIKQLQCQLGHDDVQTTLSVYSGLTEIVKAKTADVFTSLVNF</sequence>
<protein>
    <recommendedName>
        <fullName evidence="2">Tyr recombinase domain-containing protein</fullName>
    </recommendedName>
</protein>
<keyword evidence="1" id="KW-0233">DNA recombination</keyword>
<dbReference type="Proteomes" id="UP000004528">
    <property type="component" value="Unassembled WGS sequence"/>
</dbReference>
<dbReference type="EMBL" id="ACKU01000033">
    <property type="protein sequence ID" value="EER74035.1"/>
    <property type="molecule type" value="Genomic_DNA"/>
</dbReference>